<accession>A0A1F4WJG4</accession>
<protein>
    <submittedName>
        <fullName evidence="2">Uncharacterized protein</fullName>
    </submittedName>
</protein>
<dbReference type="AlphaFoldDB" id="A0A1F4WJG4"/>
<reference evidence="2 3" key="1">
    <citation type="journal article" date="2016" name="Nat. Commun.">
        <title>Thousands of microbial genomes shed light on interconnected biogeochemical processes in an aquifer system.</title>
        <authorList>
            <person name="Anantharaman K."/>
            <person name="Brown C.T."/>
            <person name="Hug L.A."/>
            <person name="Sharon I."/>
            <person name="Castelle C.J."/>
            <person name="Probst A.J."/>
            <person name="Thomas B.C."/>
            <person name="Singh A."/>
            <person name="Wilkins M.J."/>
            <person name="Karaoz U."/>
            <person name="Brodie E.L."/>
            <person name="Williams K.H."/>
            <person name="Hubbard S.S."/>
            <person name="Banfield J.F."/>
        </authorList>
    </citation>
    <scope>NUCLEOTIDE SEQUENCE [LARGE SCALE GENOMIC DNA]</scope>
</reference>
<dbReference type="EMBL" id="MEWA01000019">
    <property type="protein sequence ID" value="OGC69594.1"/>
    <property type="molecule type" value="Genomic_DNA"/>
</dbReference>
<keyword evidence="1" id="KW-0812">Transmembrane</keyword>
<comment type="caution">
    <text evidence="2">The sequence shown here is derived from an EMBL/GenBank/DDBJ whole genome shotgun (WGS) entry which is preliminary data.</text>
</comment>
<evidence type="ECO:0000313" key="3">
    <source>
        <dbReference type="Proteomes" id="UP000179113"/>
    </source>
</evidence>
<gene>
    <name evidence="2" type="ORF">A2415_03405</name>
</gene>
<evidence type="ECO:0000256" key="1">
    <source>
        <dbReference type="SAM" id="Phobius"/>
    </source>
</evidence>
<name>A0A1F4WJG4_UNCKA</name>
<keyword evidence="1" id="KW-1133">Transmembrane helix</keyword>
<evidence type="ECO:0000313" key="2">
    <source>
        <dbReference type="EMBL" id="OGC69594.1"/>
    </source>
</evidence>
<organism evidence="2 3">
    <name type="scientific">candidate division WWE3 bacterium RIFOXYC1_FULL_39_7</name>
    <dbReference type="NCBI Taxonomy" id="1802643"/>
    <lineage>
        <taxon>Bacteria</taxon>
        <taxon>Katanobacteria</taxon>
    </lineage>
</organism>
<sequence length="63" mass="7270">MKQLQKVIITIIVLVLLALDYAALDDITTGNEINFYLEYSILLVSLAIYLILIYKFIKHRLGK</sequence>
<keyword evidence="1" id="KW-0472">Membrane</keyword>
<feature type="transmembrane region" description="Helical" evidence="1">
    <location>
        <begin position="36"/>
        <end position="57"/>
    </location>
</feature>
<feature type="transmembrane region" description="Helical" evidence="1">
    <location>
        <begin position="7"/>
        <end position="24"/>
    </location>
</feature>
<dbReference type="Proteomes" id="UP000179113">
    <property type="component" value="Unassembled WGS sequence"/>
</dbReference>
<proteinExistence type="predicted"/>